<dbReference type="Gramene" id="Bo9g051000.1">
    <property type="protein sequence ID" value="Bo9g051000.1"/>
    <property type="gene ID" value="Bo9g051000"/>
</dbReference>
<evidence type="ECO:0000256" key="2">
    <source>
        <dbReference type="ARBA" id="ARBA00022679"/>
    </source>
</evidence>
<evidence type="ECO:0000313" key="6">
    <source>
        <dbReference type="EnsemblPlants" id="Bo9g051000.1"/>
    </source>
</evidence>
<keyword evidence="7" id="KW-1185">Reference proteome</keyword>
<dbReference type="AlphaFoldDB" id="A0A0D3E5M0"/>
<dbReference type="GO" id="GO:0008146">
    <property type="term" value="F:sulfotransferase activity"/>
    <property type="evidence" value="ECO:0007669"/>
    <property type="project" value="InterPro"/>
</dbReference>
<sequence>MGLLTVTDTTLPNQEETVTESVTEFDRNQKRYQELIATFPHEKGWRPKNPLIKYGGHWLIQPRIEGCMYAQEFFQARPTDLLLCSYPKTGTTWLEALIFAISNRSRFNDSTNPLLKRNPHELITFIEIEFAFFPNVDALKDKENTLFATHLPHGLLPESVARSGCKMVYIWRDPKDTFISMWIFYQKQKTDEGPLNSLEESFDMFCRGLSSNGPYLDHVLTYWKAYQENPYQILFLKYEKMRADSLLYEKRLAEFMGYGFTAEEECEMVVEKVVSLCSFETLKNLEPNKGEKDMEDRPCSYANSAYFRKGEIGDWQNYLTLEMAARIDGLVVEKLKGSGLLEREKEKRKRNETPLATPRRRRSVVASSKKSRGWISSTKNLGDGCSPRRRISWVSSTKRYRWLSSTKNLGGSQRRQISVARLKKSVVLLYEENRRLLLSLIYEQS</sequence>
<accession>A0A0D3E5M0</accession>
<evidence type="ECO:0000313" key="7">
    <source>
        <dbReference type="Proteomes" id="UP000032141"/>
    </source>
</evidence>
<dbReference type="InterPro" id="IPR027417">
    <property type="entry name" value="P-loop_NTPase"/>
</dbReference>
<evidence type="ECO:0000256" key="4">
    <source>
        <dbReference type="SAM" id="MobiDB-lite"/>
    </source>
</evidence>
<dbReference type="Gene3D" id="3.40.50.300">
    <property type="entry name" value="P-loop containing nucleotide triphosphate hydrolases"/>
    <property type="match status" value="1"/>
</dbReference>
<dbReference type="FunFam" id="3.40.50.300:FF:001258">
    <property type="entry name" value="Sulfotransferase"/>
    <property type="match status" value="1"/>
</dbReference>
<dbReference type="eggNOG" id="KOG1584">
    <property type="taxonomic scope" value="Eukaryota"/>
</dbReference>
<dbReference type="Proteomes" id="UP000032141">
    <property type="component" value="Chromosome C9"/>
</dbReference>
<name>A0A0D3E5M0_BRAOL</name>
<feature type="domain" description="Sulfotransferase" evidence="5">
    <location>
        <begin position="78"/>
        <end position="339"/>
    </location>
</feature>
<dbReference type="SUPFAM" id="SSF52540">
    <property type="entry name" value="P-loop containing nucleoside triphosphate hydrolases"/>
    <property type="match status" value="1"/>
</dbReference>
<dbReference type="Pfam" id="PF00685">
    <property type="entry name" value="Sulfotransfer_1"/>
    <property type="match status" value="1"/>
</dbReference>
<dbReference type="HOGENOM" id="CLU_027239_0_3_1"/>
<reference evidence="6" key="2">
    <citation type="submission" date="2015-03" db="UniProtKB">
        <authorList>
            <consortium name="EnsemblPlants"/>
        </authorList>
    </citation>
    <scope>IDENTIFICATION</scope>
</reference>
<evidence type="ECO:0000259" key="5">
    <source>
        <dbReference type="Pfam" id="PF00685"/>
    </source>
</evidence>
<organism evidence="6 7">
    <name type="scientific">Brassica oleracea var. oleracea</name>
    <dbReference type="NCBI Taxonomy" id="109376"/>
    <lineage>
        <taxon>Eukaryota</taxon>
        <taxon>Viridiplantae</taxon>
        <taxon>Streptophyta</taxon>
        <taxon>Embryophyta</taxon>
        <taxon>Tracheophyta</taxon>
        <taxon>Spermatophyta</taxon>
        <taxon>Magnoliopsida</taxon>
        <taxon>eudicotyledons</taxon>
        <taxon>Gunneridae</taxon>
        <taxon>Pentapetalae</taxon>
        <taxon>rosids</taxon>
        <taxon>malvids</taxon>
        <taxon>Brassicales</taxon>
        <taxon>Brassicaceae</taxon>
        <taxon>Brassiceae</taxon>
        <taxon>Brassica</taxon>
    </lineage>
</organism>
<protein>
    <recommendedName>
        <fullName evidence="3">Sulfotransferase</fullName>
        <ecNumber evidence="3">2.8.2.-</ecNumber>
    </recommendedName>
</protein>
<dbReference type="PANTHER" id="PTHR11783">
    <property type="entry name" value="SULFOTRANSFERASE SULT"/>
    <property type="match status" value="1"/>
</dbReference>
<dbReference type="EnsemblPlants" id="Bo9g051000.1">
    <property type="protein sequence ID" value="Bo9g051000.1"/>
    <property type="gene ID" value="Bo9g051000"/>
</dbReference>
<proteinExistence type="inferred from homology"/>
<feature type="compositionally biased region" description="Basic and acidic residues" evidence="4">
    <location>
        <begin position="343"/>
        <end position="352"/>
    </location>
</feature>
<evidence type="ECO:0000256" key="1">
    <source>
        <dbReference type="ARBA" id="ARBA00005771"/>
    </source>
</evidence>
<comment type="similarity">
    <text evidence="1 3">Belongs to the sulfotransferase 1 family.</text>
</comment>
<evidence type="ECO:0000256" key="3">
    <source>
        <dbReference type="RuleBase" id="RU361155"/>
    </source>
</evidence>
<dbReference type="EC" id="2.8.2.-" evidence="3"/>
<dbReference type="InterPro" id="IPR000863">
    <property type="entry name" value="Sulfotransferase_dom"/>
</dbReference>
<keyword evidence="2 3" id="KW-0808">Transferase</keyword>
<feature type="region of interest" description="Disordered" evidence="4">
    <location>
        <begin position="343"/>
        <end position="369"/>
    </location>
</feature>
<reference evidence="6 7" key="1">
    <citation type="journal article" date="2014" name="Genome Biol.">
        <title>Transcriptome and methylome profiling reveals relics of genome dominance in the mesopolyploid Brassica oleracea.</title>
        <authorList>
            <person name="Parkin I.A."/>
            <person name="Koh C."/>
            <person name="Tang H."/>
            <person name="Robinson S.J."/>
            <person name="Kagale S."/>
            <person name="Clarke W.E."/>
            <person name="Town C.D."/>
            <person name="Nixon J."/>
            <person name="Krishnakumar V."/>
            <person name="Bidwell S.L."/>
            <person name="Denoeud F."/>
            <person name="Belcram H."/>
            <person name="Links M.G."/>
            <person name="Just J."/>
            <person name="Clarke C."/>
            <person name="Bender T."/>
            <person name="Huebert T."/>
            <person name="Mason A.S."/>
            <person name="Pires J.C."/>
            <person name="Barker G."/>
            <person name="Moore J."/>
            <person name="Walley P.G."/>
            <person name="Manoli S."/>
            <person name="Batley J."/>
            <person name="Edwards D."/>
            <person name="Nelson M.N."/>
            <person name="Wang X."/>
            <person name="Paterson A.H."/>
            <person name="King G."/>
            <person name="Bancroft I."/>
            <person name="Chalhoub B."/>
            <person name="Sharpe A.G."/>
        </authorList>
    </citation>
    <scope>NUCLEOTIDE SEQUENCE</scope>
    <source>
        <strain evidence="6 7">cv. TO1000</strain>
    </source>
</reference>